<keyword evidence="9" id="KW-1185">Reference proteome</keyword>
<protein>
    <submittedName>
        <fullName evidence="8">Cytochrome c</fullName>
    </submittedName>
</protein>
<evidence type="ECO:0000256" key="1">
    <source>
        <dbReference type="ARBA" id="ARBA00022448"/>
    </source>
</evidence>
<dbReference type="SUPFAM" id="SSF46626">
    <property type="entry name" value="Cytochrome c"/>
    <property type="match status" value="1"/>
</dbReference>
<dbReference type="InterPro" id="IPR002327">
    <property type="entry name" value="Cyt_c_1A/1B"/>
</dbReference>
<comment type="caution">
    <text evidence="8">The sequence shown here is derived from an EMBL/GenBank/DDBJ whole genome shotgun (WGS) entry which is preliminary data.</text>
</comment>
<evidence type="ECO:0000313" key="8">
    <source>
        <dbReference type="EMBL" id="MDQ0996187.1"/>
    </source>
</evidence>
<evidence type="ECO:0000313" key="9">
    <source>
        <dbReference type="Proteomes" id="UP001237780"/>
    </source>
</evidence>
<dbReference type="RefSeq" id="WP_307278377.1">
    <property type="nucleotide sequence ID" value="NZ_JAUSZT010000002.1"/>
</dbReference>
<dbReference type="PROSITE" id="PS51007">
    <property type="entry name" value="CYTC"/>
    <property type="match status" value="1"/>
</dbReference>
<keyword evidence="2 6" id="KW-0349">Heme</keyword>
<keyword evidence="3 6" id="KW-0479">Metal-binding</keyword>
<dbReference type="PANTHER" id="PTHR11961">
    <property type="entry name" value="CYTOCHROME C"/>
    <property type="match status" value="1"/>
</dbReference>
<keyword evidence="4" id="KW-0249">Electron transport</keyword>
<keyword evidence="1" id="KW-0813">Transport</keyword>
<keyword evidence="5 6" id="KW-0408">Iron</keyword>
<evidence type="ECO:0000259" key="7">
    <source>
        <dbReference type="PROSITE" id="PS51007"/>
    </source>
</evidence>
<evidence type="ECO:0000256" key="3">
    <source>
        <dbReference type="ARBA" id="ARBA00022723"/>
    </source>
</evidence>
<feature type="domain" description="Cytochrome c" evidence="7">
    <location>
        <begin position="42"/>
        <end position="141"/>
    </location>
</feature>
<evidence type="ECO:0000256" key="2">
    <source>
        <dbReference type="ARBA" id="ARBA00022617"/>
    </source>
</evidence>
<evidence type="ECO:0000256" key="4">
    <source>
        <dbReference type="ARBA" id="ARBA00022982"/>
    </source>
</evidence>
<gene>
    <name evidence="8" type="ORF">QFZ34_001364</name>
</gene>
<proteinExistence type="predicted"/>
<organism evidence="8 9">
    <name type="scientific">Phyllobacterium ifriqiyense</name>
    <dbReference type="NCBI Taxonomy" id="314238"/>
    <lineage>
        <taxon>Bacteria</taxon>
        <taxon>Pseudomonadati</taxon>
        <taxon>Pseudomonadota</taxon>
        <taxon>Alphaproteobacteria</taxon>
        <taxon>Hyphomicrobiales</taxon>
        <taxon>Phyllobacteriaceae</taxon>
        <taxon>Phyllobacterium</taxon>
    </lineage>
</organism>
<name>A0ABU0S601_9HYPH</name>
<evidence type="ECO:0000256" key="5">
    <source>
        <dbReference type="ARBA" id="ARBA00023004"/>
    </source>
</evidence>
<accession>A0ABU0S601</accession>
<dbReference type="Pfam" id="PF00034">
    <property type="entry name" value="Cytochrom_C"/>
    <property type="match status" value="1"/>
</dbReference>
<dbReference type="PRINTS" id="PR00604">
    <property type="entry name" value="CYTCHRMECIAB"/>
</dbReference>
<dbReference type="EMBL" id="JAUSZT010000002">
    <property type="protein sequence ID" value="MDQ0996187.1"/>
    <property type="molecule type" value="Genomic_DNA"/>
</dbReference>
<dbReference type="InterPro" id="IPR009056">
    <property type="entry name" value="Cyt_c-like_dom"/>
</dbReference>
<sequence length="143" mass="15196">MISNTIHAAAAPTTGRIKRPAGALLAALLPFAALVYPFLATAQEADGQRLFRQRCATCHNIEPGQNKMGPQLLGIIGRVAGSVEGANYSGAMQSSGITWDRQSLDTFLAAPRQMVRGTRMTVSVPDAAQRAAIIDYLESQSPD</sequence>
<dbReference type="InterPro" id="IPR036909">
    <property type="entry name" value="Cyt_c-like_dom_sf"/>
</dbReference>
<evidence type="ECO:0000256" key="6">
    <source>
        <dbReference type="PROSITE-ProRule" id="PRU00433"/>
    </source>
</evidence>
<dbReference type="Gene3D" id="1.10.760.10">
    <property type="entry name" value="Cytochrome c-like domain"/>
    <property type="match status" value="1"/>
</dbReference>
<dbReference type="Proteomes" id="UP001237780">
    <property type="component" value="Unassembled WGS sequence"/>
</dbReference>
<reference evidence="8 9" key="1">
    <citation type="submission" date="2023-07" db="EMBL/GenBank/DDBJ databases">
        <title>Comparative genomics of wheat-associated soil bacteria to identify genetic determinants of phenazine resistance.</title>
        <authorList>
            <person name="Mouncey N."/>
        </authorList>
    </citation>
    <scope>NUCLEOTIDE SEQUENCE [LARGE SCALE GENOMIC DNA]</scope>
    <source>
        <strain evidence="8 9">W4I11</strain>
    </source>
</reference>